<keyword evidence="1" id="KW-0812">Transmembrane</keyword>
<feature type="transmembrane region" description="Helical" evidence="1">
    <location>
        <begin position="21"/>
        <end position="40"/>
    </location>
</feature>
<dbReference type="EMBL" id="BMKP01000009">
    <property type="protein sequence ID" value="GGF23780.1"/>
    <property type="molecule type" value="Genomic_DNA"/>
</dbReference>
<reference evidence="3" key="1">
    <citation type="journal article" date="2019" name="Int. J. Syst. Evol. Microbiol.">
        <title>The Global Catalogue of Microorganisms (GCM) 10K type strain sequencing project: providing services to taxonomists for standard genome sequencing and annotation.</title>
        <authorList>
            <consortium name="The Broad Institute Genomics Platform"/>
            <consortium name="The Broad Institute Genome Sequencing Center for Infectious Disease"/>
            <person name="Wu L."/>
            <person name="Ma J."/>
        </authorList>
    </citation>
    <scope>NUCLEOTIDE SEQUENCE [LARGE SCALE GENOMIC DNA]</scope>
    <source>
        <strain evidence="3">CGMCC 1.16060</strain>
    </source>
</reference>
<keyword evidence="1" id="KW-1133">Transmembrane helix</keyword>
<dbReference type="Gene3D" id="2.30.30.40">
    <property type="entry name" value="SH3 Domains"/>
    <property type="match status" value="1"/>
</dbReference>
<comment type="caution">
    <text evidence="2">The sequence shown here is derived from an EMBL/GenBank/DDBJ whole genome shotgun (WGS) entry which is preliminary data.</text>
</comment>
<accession>A0ABQ1URP9</accession>
<evidence type="ECO:0000313" key="3">
    <source>
        <dbReference type="Proteomes" id="UP000655016"/>
    </source>
</evidence>
<name>A0ABQ1URP9_9FLAO</name>
<organism evidence="2 3">
    <name type="scientific">Flavobacterium limi</name>
    <dbReference type="NCBI Taxonomy" id="2045105"/>
    <lineage>
        <taxon>Bacteria</taxon>
        <taxon>Pseudomonadati</taxon>
        <taxon>Bacteroidota</taxon>
        <taxon>Flavobacteriia</taxon>
        <taxon>Flavobacteriales</taxon>
        <taxon>Flavobacteriaceae</taxon>
        <taxon>Flavobacterium</taxon>
    </lineage>
</organism>
<keyword evidence="1" id="KW-0472">Membrane</keyword>
<dbReference type="Proteomes" id="UP000655016">
    <property type="component" value="Unassembled WGS sequence"/>
</dbReference>
<evidence type="ECO:0000313" key="2">
    <source>
        <dbReference type="EMBL" id="GGF23780.1"/>
    </source>
</evidence>
<protein>
    <recommendedName>
        <fullName evidence="4">SH3 domain-containing protein</fullName>
    </recommendedName>
</protein>
<gene>
    <name evidence="2" type="ORF">GCM10011518_36310</name>
</gene>
<keyword evidence="3" id="KW-1185">Reference proteome</keyword>
<evidence type="ECO:0008006" key="4">
    <source>
        <dbReference type="Google" id="ProtNLM"/>
    </source>
</evidence>
<sequence>MLDLKRITSKDNPVNFMKKTYFIIAIFFSILIHSQERYFLNSDTRLYISPNSSSYLGYFKYGAEVRLLSGAENGWYKVQADNFNEGYVEKKFVATRLNAKDLKIKDAENPILEGGDYYYGGNHLFVLVAGLKARALPDKNSKTKEILFAGDPVAVNYVPKNPDEWVNLNGSFTEEYAKYTLRKFLGPRPDFDILLNDFDKLNTNNITERKTLSERIVELAWNTNYSKLMPAYQRYYEVVKQLNDPKLIADTELNMALAKGLANRKSPEQIAAFTKKAEFVLKGNSTKSLFFTQKELVKIFGSPIKKASIGDECGVYLSDLFYYYPDLEVSVDEKQNKAEIVKVFINENNKLIFNPNVILDYKLSEKAFIEKYGTYLEASIKSPHTYSIFMEYSLLRIIFKDGKLFSVEILFDC</sequence>
<evidence type="ECO:0000256" key="1">
    <source>
        <dbReference type="SAM" id="Phobius"/>
    </source>
</evidence>
<proteinExistence type="predicted"/>